<protein>
    <submittedName>
        <fullName evidence="2">DUF1499 domain-containing protein</fullName>
    </submittedName>
</protein>
<keyword evidence="1" id="KW-0812">Transmembrane</keyword>
<evidence type="ECO:0000256" key="1">
    <source>
        <dbReference type="SAM" id="Phobius"/>
    </source>
</evidence>
<dbReference type="RefSeq" id="WP_126841725.1">
    <property type="nucleotide sequence ID" value="NZ_PIQH01000005.1"/>
</dbReference>
<name>A0A432ZQQ0_9GAMM</name>
<dbReference type="OrthoDB" id="1523552at2"/>
<keyword evidence="1" id="KW-0472">Membrane</keyword>
<evidence type="ECO:0000313" key="3">
    <source>
        <dbReference type="Proteomes" id="UP000287996"/>
    </source>
</evidence>
<sequence>MKFIHAFILWLGFVSLALLLVSGPVYRFELVDLGTAFLLFRWAAYLGAAAVILNIILLLLRKKDGPHISVVALAALAGFISFYMPYQMMQKAKSVPPIHDITTDTQNPPEFVAILPLRMNAPNDAHYGGEAVAQQQLEAYPDIKTLHLQQGAEQVFEAAQQVVKAMGWQLVSANQPLGRIEATDTTTWFGFKDDVVIRISPDNGATNVDVRSVSRVGKSDVGKNAERIRNFLEQLQQQLK</sequence>
<proteinExistence type="predicted"/>
<accession>A0A432ZQQ0</accession>
<feature type="transmembrane region" description="Helical" evidence="1">
    <location>
        <begin position="37"/>
        <end position="60"/>
    </location>
</feature>
<dbReference type="Pfam" id="PF07386">
    <property type="entry name" value="DUF1499"/>
    <property type="match status" value="1"/>
</dbReference>
<reference evidence="2 3" key="1">
    <citation type="journal article" date="2011" name="Front. Microbiol.">
        <title>Genomic signatures of strain selection and enhancement in Bacillus atrophaeus var. globigii, a historical biowarfare simulant.</title>
        <authorList>
            <person name="Gibbons H.S."/>
            <person name="Broomall S.M."/>
            <person name="McNew L.A."/>
            <person name="Daligault H."/>
            <person name="Chapman C."/>
            <person name="Bruce D."/>
            <person name="Karavis M."/>
            <person name="Krepps M."/>
            <person name="McGregor P.A."/>
            <person name="Hong C."/>
            <person name="Park K.H."/>
            <person name="Akmal A."/>
            <person name="Feldman A."/>
            <person name="Lin J.S."/>
            <person name="Chang W.E."/>
            <person name="Higgs B.W."/>
            <person name="Demirev P."/>
            <person name="Lindquist J."/>
            <person name="Liem A."/>
            <person name="Fochler E."/>
            <person name="Read T.D."/>
            <person name="Tapia R."/>
            <person name="Johnson S."/>
            <person name="Bishop-Lilly K.A."/>
            <person name="Detter C."/>
            <person name="Han C."/>
            <person name="Sozhamannan S."/>
            <person name="Rosenzweig C.N."/>
            <person name="Skowronski E.W."/>
        </authorList>
    </citation>
    <scope>NUCLEOTIDE SEQUENCE [LARGE SCALE GENOMIC DNA]</scope>
    <source>
        <strain evidence="2 3">CC-PW-9</strain>
    </source>
</reference>
<gene>
    <name evidence="2" type="ORF">CWI84_06240</name>
</gene>
<dbReference type="Proteomes" id="UP000287996">
    <property type="component" value="Unassembled WGS sequence"/>
</dbReference>
<keyword evidence="1" id="KW-1133">Transmembrane helix</keyword>
<keyword evidence="3" id="KW-1185">Reference proteome</keyword>
<comment type="caution">
    <text evidence="2">The sequence shown here is derived from an EMBL/GenBank/DDBJ whole genome shotgun (WGS) entry which is preliminary data.</text>
</comment>
<dbReference type="InterPro" id="IPR010865">
    <property type="entry name" value="DUF1499"/>
</dbReference>
<feature type="transmembrane region" description="Helical" evidence="1">
    <location>
        <begin position="67"/>
        <end position="86"/>
    </location>
</feature>
<dbReference type="EMBL" id="PIQH01000005">
    <property type="protein sequence ID" value="RUO80227.1"/>
    <property type="molecule type" value="Genomic_DNA"/>
</dbReference>
<evidence type="ECO:0000313" key="2">
    <source>
        <dbReference type="EMBL" id="RUO80227.1"/>
    </source>
</evidence>
<organism evidence="2 3">
    <name type="scientific">Idiomarina tyrosinivorans</name>
    <dbReference type="NCBI Taxonomy" id="1445662"/>
    <lineage>
        <taxon>Bacteria</taxon>
        <taxon>Pseudomonadati</taxon>
        <taxon>Pseudomonadota</taxon>
        <taxon>Gammaproteobacteria</taxon>
        <taxon>Alteromonadales</taxon>
        <taxon>Idiomarinaceae</taxon>
        <taxon>Idiomarina</taxon>
    </lineage>
</organism>
<dbReference type="AlphaFoldDB" id="A0A432ZQQ0"/>